<evidence type="ECO:0000256" key="1">
    <source>
        <dbReference type="ARBA" id="ARBA00022679"/>
    </source>
</evidence>
<evidence type="ECO:0000313" key="4">
    <source>
        <dbReference type="Ensembl" id="ENSSSCP00030001856.1"/>
    </source>
</evidence>
<evidence type="ECO:0008006" key="6">
    <source>
        <dbReference type="Google" id="ProtNLM"/>
    </source>
</evidence>
<sequence length="185" mass="19992">MSAQTSHYLKPRPLSLPPTIPESPSRQRRHTLPASEFRCLTPEDAAGVFEVEREAFIPVSGTCPLNVDEVRHFLTLCPELSMGWFLEGRLLAFIIGSLWDKERITQVRTGGQRCPALQRPGRGATAPSPPPAPGSSCSHRGSGSGRGAGIPPSRSKLMSTGVVLQGSGVPRPLKGLPWGWGWRAH</sequence>
<feature type="region of interest" description="Disordered" evidence="3">
    <location>
        <begin position="1"/>
        <end position="33"/>
    </location>
</feature>
<reference evidence="4" key="1">
    <citation type="submission" date="2025-08" db="UniProtKB">
        <authorList>
            <consortium name="Ensembl"/>
        </authorList>
    </citation>
    <scope>IDENTIFICATION</scope>
</reference>
<evidence type="ECO:0000256" key="3">
    <source>
        <dbReference type="SAM" id="MobiDB-lite"/>
    </source>
</evidence>
<feature type="region of interest" description="Disordered" evidence="3">
    <location>
        <begin position="110"/>
        <end position="156"/>
    </location>
</feature>
<name>A0A8D0V7L2_PIG</name>
<dbReference type="InterPro" id="IPR051635">
    <property type="entry name" value="SNAT-like"/>
</dbReference>
<dbReference type="GO" id="GO:0008080">
    <property type="term" value="F:N-acetyltransferase activity"/>
    <property type="evidence" value="ECO:0007669"/>
    <property type="project" value="UniProtKB-ARBA"/>
</dbReference>
<dbReference type="PANTHER" id="PTHR10908:SF0">
    <property type="entry name" value="SEROTONIN N-ACETYLTRANSFERASE"/>
    <property type="match status" value="1"/>
</dbReference>
<evidence type="ECO:0000313" key="5">
    <source>
        <dbReference type="Proteomes" id="UP000694570"/>
    </source>
</evidence>
<dbReference type="Gene3D" id="3.40.630.30">
    <property type="match status" value="1"/>
</dbReference>
<dbReference type="InterPro" id="IPR016181">
    <property type="entry name" value="Acyl_CoA_acyltransferase"/>
</dbReference>
<proteinExistence type="predicted"/>
<dbReference type="SUPFAM" id="SSF55729">
    <property type="entry name" value="Acyl-CoA N-acyltransferases (Nat)"/>
    <property type="match status" value="1"/>
</dbReference>
<evidence type="ECO:0000256" key="2">
    <source>
        <dbReference type="ARBA" id="ARBA00023315"/>
    </source>
</evidence>
<keyword evidence="2" id="KW-0012">Acyltransferase</keyword>
<dbReference type="Proteomes" id="UP000694570">
    <property type="component" value="Unplaced"/>
</dbReference>
<keyword evidence="1" id="KW-0808">Transferase</keyword>
<protein>
    <recommendedName>
        <fullName evidence="6">Serotonin N-acetyltransferase</fullName>
    </recommendedName>
</protein>
<dbReference type="Ensembl" id="ENSSSCT00030004680.1">
    <property type="protein sequence ID" value="ENSSSCP00030001856.1"/>
    <property type="gene ID" value="ENSSSCG00030003597.1"/>
</dbReference>
<dbReference type="PANTHER" id="PTHR10908">
    <property type="entry name" value="SEROTONIN N-ACETYLTRANSFERASE"/>
    <property type="match status" value="1"/>
</dbReference>
<dbReference type="AlphaFoldDB" id="A0A8D0V7L2"/>
<organism evidence="4 5">
    <name type="scientific">Sus scrofa</name>
    <name type="common">Pig</name>
    <dbReference type="NCBI Taxonomy" id="9823"/>
    <lineage>
        <taxon>Eukaryota</taxon>
        <taxon>Metazoa</taxon>
        <taxon>Chordata</taxon>
        <taxon>Craniata</taxon>
        <taxon>Vertebrata</taxon>
        <taxon>Euteleostomi</taxon>
        <taxon>Mammalia</taxon>
        <taxon>Eutheria</taxon>
        <taxon>Laurasiatheria</taxon>
        <taxon>Artiodactyla</taxon>
        <taxon>Suina</taxon>
        <taxon>Suidae</taxon>
        <taxon>Sus</taxon>
    </lineage>
</organism>
<accession>A0A8D0V7L2</accession>